<dbReference type="AlphaFoldDB" id="A0A285TUJ6"/>
<reference evidence="2" key="1">
    <citation type="submission" date="2017-08" db="EMBL/GenBank/DDBJ databases">
        <authorList>
            <person name="Varghese N."/>
            <person name="Submissions S."/>
        </authorList>
    </citation>
    <scope>NUCLEOTIDE SEQUENCE [LARGE SCALE GENOMIC DNA]</scope>
    <source>
        <strain evidence="2">JC22</strain>
    </source>
</reference>
<name>A0A285TUJ6_9BACL</name>
<organism evidence="1 2">
    <name type="scientific">Ureibacillus xyleni</name>
    <dbReference type="NCBI Taxonomy" id="614648"/>
    <lineage>
        <taxon>Bacteria</taxon>
        <taxon>Bacillati</taxon>
        <taxon>Bacillota</taxon>
        <taxon>Bacilli</taxon>
        <taxon>Bacillales</taxon>
        <taxon>Caryophanaceae</taxon>
        <taxon>Ureibacillus</taxon>
    </lineage>
</organism>
<evidence type="ECO:0000313" key="2">
    <source>
        <dbReference type="Proteomes" id="UP000219636"/>
    </source>
</evidence>
<keyword evidence="2" id="KW-1185">Reference proteome</keyword>
<gene>
    <name evidence="1" type="ORF">SAMN05880501_1241</name>
</gene>
<dbReference type="EMBL" id="OBMQ01000024">
    <property type="protein sequence ID" value="SOC27572.1"/>
    <property type="molecule type" value="Genomic_DNA"/>
</dbReference>
<proteinExistence type="predicted"/>
<evidence type="ECO:0000313" key="1">
    <source>
        <dbReference type="EMBL" id="SOC27572.1"/>
    </source>
</evidence>
<accession>A0A285TUJ6</accession>
<sequence length="66" mass="7754">MSTCQYHKPDFISMGIGGFRTHTCSRPKFKSKERITVGKLKGKPMVDKYHARDYCEGNFRQCPYYK</sequence>
<dbReference type="Proteomes" id="UP000219636">
    <property type="component" value="Unassembled WGS sequence"/>
</dbReference>
<protein>
    <submittedName>
        <fullName evidence="1">Uncharacterized protein</fullName>
    </submittedName>
</protein>